<organism evidence="1 2">
    <name type="scientific">Aurantimonas endophytica</name>
    <dbReference type="NCBI Taxonomy" id="1522175"/>
    <lineage>
        <taxon>Bacteria</taxon>
        <taxon>Pseudomonadati</taxon>
        <taxon>Pseudomonadota</taxon>
        <taxon>Alphaproteobacteria</taxon>
        <taxon>Hyphomicrobiales</taxon>
        <taxon>Aurantimonadaceae</taxon>
        <taxon>Aurantimonas</taxon>
    </lineage>
</organism>
<dbReference type="EMBL" id="JACIEM010000001">
    <property type="protein sequence ID" value="MBB4002013.1"/>
    <property type="molecule type" value="Genomic_DNA"/>
</dbReference>
<proteinExistence type="predicted"/>
<keyword evidence="2" id="KW-1185">Reference proteome</keyword>
<comment type="caution">
    <text evidence="1">The sequence shown here is derived from an EMBL/GenBank/DDBJ whole genome shotgun (WGS) entry which is preliminary data.</text>
</comment>
<dbReference type="RefSeq" id="WP_183206484.1">
    <property type="nucleotide sequence ID" value="NZ_JAAAMM010000001.1"/>
</dbReference>
<evidence type="ECO:0000313" key="1">
    <source>
        <dbReference type="EMBL" id="MBB4002013.1"/>
    </source>
</evidence>
<dbReference type="SUPFAM" id="SSF56300">
    <property type="entry name" value="Metallo-dependent phosphatases"/>
    <property type="match status" value="1"/>
</dbReference>
<accession>A0A7W6MNK6</accession>
<name>A0A7W6MNK6_9HYPH</name>
<evidence type="ECO:0000313" key="2">
    <source>
        <dbReference type="Proteomes" id="UP000588647"/>
    </source>
</evidence>
<dbReference type="Gene3D" id="3.60.21.10">
    <property type="match status" value="1"/>
</dbReference>
<gene>
    <name evidence="1" type="ORF">GGR03_001060</name>
</gene>
<dbReference type="AlphaFoldDB" id="A0A7W6MNK6"/>
<sequence>MFFTADTHFNDPRILRIDRRPFPDLVAHDEALIGYWNEIVGESDIVWHLGDFARGDAGMKSALLARLNGRKQLIVGNNDDSATIEAVGWESVQTYKELTVDGRLVILCHYAFRTWNQMGKGSIDLHGHSHGKLKPQTRQYDVGVDAWNFRPVTLAQILAPRRRRTGAAVGQLPG</sequence>
<dbReference type="InterPro" id="IPR029052">
    <property type="entry name" value="Metallo-depent_PP-like"/>
</dbReference>
<protein>
    <submittedName>
        <fullName evidence="1">Calcineurin-like phosphoesterase family protein</fullName>
    </submittedName>
</protein>
<reference evidence="1 2" key="1">
    <citation type="submission" date="2020-08" db="EMBL/GenBank/DDBJ databases">
        <title>Genomic Encyclopedia of Type Strains, Phase IV (KMG-IV): sequencing the most valuable type-strain genomes for metagenomic binning, comparative biology and taxonomic classification.</title>
        <authorList>
            <person name="Goeker M."/>
        </authorList>
    </citation>
    <scope>NUCLEOTIDE SEQUENCE [LARGE SCALE GENOMIC DNA]</scope>
    <source>
        <strain evidence="1 2">DSM 103570</strain>
    </source>
</reference>
<dbReference type="Proteomes" id="UP000588647">
    <property type="component" value="Unassembled WGS sequence"/>
</dbReference>